<dbReference type="InterPro" id="IPR005712">
    <property type="entry name" value="Ribosomal_uS5_bac-type"/>
</dbReference>
<keyword evidence="4 8" id="KW-0689">Ribosomal protein</keyword>
<dbReference type="GO" id="GO:0015935">
    <property type="term" value="C:small ribosomal subunit"/>
    <property type="evidence" value="ECO:0007669"/>
    <property type="project" value="InterPro"/>
</dbReference>
<evidence type="ECO:0000256" key="5">
    <source>
        <dbReference type="ARBA" id="ARBA00023274"/>
    </source>
</evidence>
<dbReference type="InterPro" id="IPR013810">
    <property type="entry name" value="Ribosomal_uS5_N"/>
</dbReference>
<evidence type="ECO:0000256" key="2">
    <source>
        <dbReference type="ARBA" id="ARBA00022730"/>
    </source>
</evidence>
<evidence type="ECO:0000256" key="7">
    <source>
        <dbReference type="ARBA" id="ARBA00035519"/>
    </source>
</evidence>
<gene>
    <name evidence="12" type="ORF">COV05_03495</name>
</gene>
<protein>
    <recommendedName>
        <fullName evidence="6">Small ribosomal subunit protein uS5</fullName>
    </recommendedName>
    <alternativeName>
        <fullName evidence="7">30S ribosomal protein S5</fullName>
    </alternativeName>
</protein>
<dbReference type="GO" id="GO:0019843">
    <property type="term" value="F:rRNA binding"/>
    <property type="evidence" value="ECO:0007669"/>
    <property type="project" value="UniProtKB-KW"/>
</dbReference>
<dbReference type="InterPro" id="IPR000851">
    <property type="entry name" value="Ribosomal_uS5"/>
</dbReference>
<evidence type="ECO:0000256" key="8">
    <source>
        <dbReference type="PROSITE-ProRule" id="PRU00268"/>
    </source>
</evidence>
<sequence>MADAKNVQPAKSASSSNRPSGRGGESGQGQRGRGRGRRDARPVQEFEQKILDLARVTRVTAGGKRMSFRCALVIGDKKGRVGFGVAKGSDVQLAIEKAYKQAKKNVLTVPLVDETIPHPVWVKYGSALVLLKPAPKGSGLKSGGAMRMILEFAGVPNAVSKIINSNNKINIAKATLEAIKQLRVVEEKATKNVEKVADKT</sequence>
<dbReference type="InterPro" id="IPR020568">
    <property type="entry name" value="Ribosomal_Su5_D2-typ_SF"/>
</dbReference>
<evidence type="ECO:0000256" key="1">
    <source>
        <dbReference type="ARBA" id="ARBA00008945"/>
    </source>
</evidence>
<dbReference type="GO" id="GO:0003735">
    <property type="term" value="F:structural constituent of ribosome"/>
    <property type="evidence" value="ECO:0007669"/>
    <property type="project" value="UniProtKB-UniRule"/>
</dbReference>
<dbReference type="PROSITE" id="PS50881">
    <property type="entry name" value="S5_DSRBD"/>
    <property type="match status" value="1"/>
</dbReference>
<organism evidence="12 13">
    <name type="scientific">Candidatus Uhrbacteria bacterium CG10_big_fil_rev_8_21_14_0_10_48_16</name>
    <dbReference type="NCBI Taxonomy" id="1975038"/>
    <lineage>
        <taxon>Bacteria</taxon>
        <taxon>Candidatus Uhriibacteriota</taxon>
    </lineage>
</organism>
<name>A0A2M8LGQ0_9BACT</name>
<dbReference type="NCBIfam" id="TIGR01021">
    <property type="entry name" value="rpsE_bact"/>
    <property type="match status" value="1"/>
</dbReference>
<dbReference type="Pfam" id="PF00333">
    <property type="entry name" value="Ribosomal_S5"/>
    <property type="match status" value="1"/>
</dbReference>
<evidence type="ECO:0000313" key="12">
    <source>
        <dbReference type="EMBL" id="PJE76621.1"/>
    </source>
</evidence>
<feature type="compositionally biased region" description="Gly residues" evidence="10">
    <location>
        <begin position="21"/>
        <end position="31"/>
    </location>
</feature>
<dbReference type="PANTHER" id="PTHR48277">
    <property type="entry name" value="MITOCHONDRIAL RIBOSOMAL PROTEIN S5"/>
    <property type="match status" value="1"/>
</dbReference>
<dbReference type="FunFam" id="3.30.230.10:FF:000002">
    <property type="entry name" value="30S ribosomal protein S5"/>
    <property type="match status" value="1"/>
</dbReference>
<dbReference type="Gene3D" id="3.30.160.20">
    <property type="match status" value="1"/>
</dbReference>
<reference evidence="13" key="1">
    <citation type="submission" date="2017-09" db="EMBL/GenBank/DDBJ databases">
        <title>Depth-based differentiation of microbial function through sediment-hosted aquifers and enrichment of novel symbionts in the deep terrestrial subsurface.</title>
        <authorList>
            <person name="Probst A.J."/>
            <person name="Ladd B."/>
            <person name="Jarett J.K."/>
            <person name="Geller-Mcgrath D.E."/>
            <person name="Sieber C.M.K."/>
            <person name="Emerson J.B."/>
            <person name="Anantharaman K."/>
            <person name="Thomas B.C."/>
            <person name="Malmstrom R."/>
            <person name="Stieglmeier M."/>
            <person name="Klingl A."/>
            <person name="Woyke T."/>
            <person name="Ryan C.M."/>
            <person name="Banfield J.F."/>
        </authorList>
    </citation>
    <scope>NUCLEOTIDE SEQUENCE [LARGE SCALE GENOMIC DNA]</scope>
</reference>
<dbReference type="GO" id="GO:0006412">
    <property type="term" value="P:translation"/>
    <property type="evidence" value="ECO:0007669"/>
    <property type="project" value="InterPro"/>
</dbReference>
<dbReference type="InterPro" id="IPR014721">
    <property type="entry name" value="Ribsml_uS5_D2-typ_fold_subgr"/>
</dbReference>
<evidence type="ECO:0000256" key="3">
    <source>
        <dbReference type="ARBA" id="ARBA00022884"/>
    </source>
</evidence>
<keyword evidence="3" id="KW-0694">RNA-binding</keyword>
<comment type="caution">
    <text evidence="12">The sequence shown here is derived from an EMBL/GenBank/DDBJ whole genome shotgun (WGS) entry which is preliminary data.</text>
</comment>
<comment type="similarity">
    <text evidence="1 9">Belongs to the universal ribosomal protein uS5 family.</text>
</comment>
<dbReference type="GO" id="GO:0005737">
    <property type="term" value="C:cytoplasm"/>
    <property type="evidence" value="ECO:0007669"/>
    <property type="project" value="UniProtKB-ARBA"/>
</dbReference>
<keyword evidence="2" id="KW-0699">rRNA-binding</keyword>
<dbReference type="SUPFAM" id="SSF54211">
    <property type="entry name" value="Ribosomal protein S5 domain 2-like"/>
    <property type="match status" value="1"/>
</dbReference>
<feature type="compositionally biased region" description="Polar residues" evidence="10">
    <location>
        <begin position="9"/>
        <end position="19"/>
    </location>
</feature>
<dbReference type="AlphaFoldDB" id="A0A2M8LGQ0"/>
<keyword evidence="5 8" id="KW-0687">Ribonucleoprotein</keyword>
<dbReference type="Gene3D" id="3.30.230.10">
    <property type="match status" value="1"/>
</dbReference>
<evidence type="ECO:0000256" key="4">
    <source>
        <dbReference type="ARBA" id="ARBA00022980"/>
    </source>
</evidence>
<feature type="region of interest" description="Disordered" evidence="10">
    <location>
        <begin position="1"/>
        <end position="44"/>
    </location>
</feature>
<evidence type="ECO:0000256" key="9">
    <source>
        <dbReference type="RuleBase" id="RU003823"/>
    </source>
</evidence>
<dbReference type="InterPro" id="IPR005324">
    <property type="entry name" value="Ribosomal_uS5_C"/>
</dbReference>
<evidence type="ECO:0000256" key="6">
    <source>
        <dbReference type="ARBA" id="ARBA00035255"/>
    </source>
</evidence>
<evidence type="ECO:0000313" key="13">
    <source>
        <dbReference type="Proteomes" id="UP000231436"/>
    </source>
</evidence>
<dbReference type="Pfam" id="PF03719">
    <property type="entry name" value="Ribosomal_S5_C"/>
    <property type="match status" value="1"/>
</dbReference>
<dbReference type="Proteomes" id="UP000231436">
    <property type="component" value="Unassembled WGS sequence"/>
</dbReference>
<accession>A0A2M8LGQ0</accession>
<dbReference type="EMBL" id="PFEU01000017">
    <property type="protein sequence ID" value="PJE76621.1"/>
    <property type="molecule type" value="Genomic_DNA"/>
</dbReference>
<evidence type="ECO:0000256" key="10">
    <source>
        <dbReference type="SAM" id="MobiDB-lite"/>
    </source>
</evidence>
<feature type="domain" description="S5 DRBM" evidence="11">
    <location>
        <begin position="46"/>
        <end position="109"/>
    </location>
</feature>
<dbReference type="InterPro" id="IPR018192">
    <property type="entry name" value="Ribosomal_uS5_N_CS"/>
</dbReference>
<dbReference type="SUPFAM" id="SSF54768">
    <property type="entry name" value="dsRNA-binding domain-like"/>
    <property type="match status" value="1"/>
</dbReference>
<evidence type="ECO:0000259" key="11">
    <source>
        <dbReference type="PROSITE" id="PS50881"/>
    </source>
</evidence>
<dbReference type="PROSITE" id="PS00585">
    <property type="entry name" value="RIBOSOMAL_S5"/>
    <property type="match status" value="1"/>
</dbReference>
<dbReference type="PANTHER" id="PTHR48277:SF1">
    <property type="entry name" value="MITOCHONDRIAL RIBOSOMAL PROTEIN S5"/>
    <property type="match status" value="1"/>
</dbReference>
<proteinExistence type="inferred from homology"/>